<dbReference type="NCBIfam" id="TIGR02595">
    <property type="entry name" value="PEP_CTERM"/>
    <property type="match status" value="1"/>
</dbReference>
<keyword evidence="1" id="KW-0812">Transmembrane</keyword>
<keyword evidence="2" id="KW-0732">Signal</keyword>
<feature type="transmembrane region" description="Helical" evidence="1">
    <location>
        <begin position="164"/>
        <end position="181"/>
    </location>
</feature>
<keyword evidence="4" id="KW-1185">Reference proteome</keyword>
<dbReference type="Proteomes" id="UP001324993">
    <property type="component" value="Chromosome"/>
</dbReference>
<protein>
    <submittedName>
        <fullName evidence="3">PEP-CTERM sorting domain-containing protein</fullName>
    </submittedName>
</protein>
<dbReference type="InterPro" id="IPR013424">
    <property type="entry name" value="Ice-binding_C"/>
</dbReference>
<feature type="signal peptide" evidence="2">
    <location>
        <begin position="1"/>
        <end position="19"/>
    </location>
</feature>
<gene>
    <name evidence="3" type="ORF">SH580_16085</name>
</gene>
<evidence type="ECO:0000256" key="1">
    <source>
        <dbReference type="SAM" id="Phobius"/>
    </source>
</evidence>
<keyword evidence="1" id="KW-0472">Membrane</keyword>
<name>A0ABZ0RFJ5_9BACT</name>
<reference evidence="3 4" key="1">
    <citation type="submission" date="2023-11" db="EMBL/GenBank/DDBJ databases">
        <title>Coraliomargarita sp. nov., isolated from marine algae.</title>
        <authorList>
            <person name="Lee J.K."/>
            <person name="Baek J.H."/>
            <person name="Kim J.M."/>
            <person name="Choi D.G."/>
            <person name="Jeon C.O."/>
        </authorList>
    </citation>
    <scope>NUCLEOTIDE SEQUENCE [LARGE SCALE GENOMIC DNA]</scope>
    <source>
        <strain evidence="3 4">J2-16</strain>
    </source>
</reference>
<keyword evidence="1" id="KW-1133">Transmembrane helix</keyword>
<dbReference type="EMBL" id="CP138858">
    <property type="protein sequence ID" value="WPJ94949.1"/>
    <property type="molecule type" value="Genomic_DNA"/>
</dbReference>
<accession>A0ABZ0RFJ5</accession>
<evidence type="ECO:0000313" key="3">
    <source>
        <dbReference type="EMBL" id="WPJ94949.1"/>
    </source>
</evidence>
<evidence type="ECO:0000313" key="4">
    <source>
        <dbReference type="Proteomes" id="UP001324993"/>
    </source>
</evidence>
<proteinExistence type="predicted"/>
<sequence>MKTTYLLVGSLLAATSLNAATGFFGTTSIIADGNTSDVSTLTSFGNISNAATFEIQGFDLNTFEDNGSEITHMNMFWTIDGFTNIHQIQLTPAPTKIGNDRNWVISSSTQDLVTNNGLGTIAEGDYTFQAYFEGYTNGTNTAGNIFLNNGGSNYQATFTIVPEPGIYALIAGLLGLSFVALKRRQA</sequence>
<dbReference type="RefSeq" id="WP_319831851.1">
    <property type="nucleotide sequence ID" value="NZ_CP138858.1"/>
</dbReference>
<organism evidence="3 4">
    <name type="scientific">Coraliomargarita algicola</name>
    <dbReference type="NCBI Taxonomy" id="3092156"/>
    <lineage>
        <taxon>Bacteria</taxon>
        <taxon>Pseudomonadati</taxon>
        <taxon>Verrucomicrobiota</taxon>
        <taxon>Opitutia</taxon>
        <taxon>Puniceicoccales</taxon>
        <taxon>Coraliomargaritaceae</taxon>
        <taxon>Coraliomargarita</taxon>
    </lineage>
</organism>
<feature type="chain" id="PRO_5045898762" evidence="2">
    <location>
        <begin position="20"/>
        <end position="186"/>
    </location>
</feature>
<evidence type="ECO:0000256" key="2">
    <source>
        <dbReference type="SAM" id="SignalP"/>
    </source>
</evidence>